<evidence type="ECO:0000313" key="3">
    <source>
        <dbReference type="Proteomes" id="UP000233556"/>
    </source>
</evidence>
<dbReference type="AlphaFoldDB" id="A0A2I0TYK5"/>
<evidence type="ECO:0000256" key="1">
    <source>
        <dbReference type="SAM" id="MobiDB-lite"/>
    </source>
</evidence>
<keyword evidence="3" id="KW-1185">Reference proteome</keyword>
<dbReference type="Proteomes" id="UP000233556">
    <property type="component" value="Unassembled WGS sequence"/>
</dbReference>
<sequence>MSHTERCKMSAVMTALMVPSGASQILKDIWALLSGAHRLKQPKEEGNNKDRWDPKGNSSITNKAISKFQEFKNNRQYQNSRAWLQDTHKIGEEVLKVFARELGVFVDFGQQSA</sequence>
<gene>
    <name evidence="2" type="ORF">llap_10790</name>
</gene>
<protein>
    <submittedName>
        <fullName evidence="2">Uncharacterized protein</fullName>
    </submittedName>
</protein>
<reference evidence="3" key="1">
    <citation type="submission" date="2017-11" db="EMBL/GenBank/DDBJ databases">
        <authorList>
            <person name="Lima N.C."/>
            <person name="Parody-Merino A.M."/>
            <person name="Battley P.F."/>
            <person name="Fidler A.E."/>
            <person name="Prosdocimi F."/>
        </authorList>
    </citation>
    <scope>NUCLEOTIDE SEQUENCE [LARGE SCALE GENOMIC DNA]</scope>
</reference>
<proteinExistence type="predicted"/>
<name>A0A2I0TYK5_LIMLA</name>
<organism evidence="2 3">
    <name type="scientific">Limosa lapponica baueri</name>
    <dbReference type="NCBI Taxonomy" id="1758121"/>
    <lineage>
        <taxon>Eukaryota</taxon>
        <taxon>Metazoa</taxon>
        <taxon>Chordata</taxon>
        <taxon>Craniata</taxon>
        <taxon>Vertebrata</taxon>
        <taxon>Euteleostomi</taxon>
        <taxon>Archelosauria</taxon>
        <taxon>Archosauria</taxon>
        <taxon>Dinosauria</taxon>
        <taxon>Saurischia</taxon>
        <taxon>Theropoda</taxon>
        <taxon>Coelurosauria</taxon>
        <taxon>Aves</taxon>
        <taxon>Neognathae</taxon>
        <taxon>Neoaves</taxon>
        <taxon>Charadriiformes</taxon>
        <taxon>Scolopacidae</taxon>
        <taxon>Limosa</taxon>
    </lineage>
</organism>
<evidence type="ECO:0000313" key="2">
    <source>
        <dbReference type="EMBL" id="PKU38905.1"/>
    </source>
</evidence>
<reference evidence="3" key="2">
    <citation type="submission" date="2017-12" db="EMBL/GenBank/DDBJ databases">
        <title>Genome sequence of the Bar-tailed Godwit (Limosa lapponica baueri).</title>
        <authorList>
            <person name="Lima N.C.B."/>
            <person name="Parody-Merino A.M."/>
            <person name="Battley P.F."/>
            <person name="Fidler A.E."/>
            <person name="Prosdocimi F."/>
        </authorList>
    </citation>
    <scope>NUCLEOTIDE SEQUENCE [LARGE SCALE GENOMIC DNA]</scope>
</reference>
<accession>A0A2I0TYK5</accession>
<feature type="compositionally biased region" description="Basic and acidic residues" evidence="1">
    <location>
        <begin position="41"/>
        <end position="54"/>
    </location>
</feature>
<feature type="region of interest" description="Disordered" evidence="1">
    <location>
        <begin position="40"/>
        <end position="59"/>
    </location>
</feature>
<dbReference type="EMBL" id="KZ506621">
    <property type="protein sequence ID" value="PKU38905.1"/>
    <property type="molecule type" value="Genomic_DNA"/>
</dbReference>